<evidence type="ECO:0000313" key="2">
    <source>
        <dbReference type="Proteomes" id="UP000287247"/>
    </source>
</evidence>
<dbReference type="InterPro" id="IPR017601">
    <property type="entry name" value="DGQHR-contain_dom"/>
</dbReference>
<proteinExistence type="predicted"/>
<name>A0A401IIJ9_APHSA</name>
<dbReference type="InterPro" id="IPR017642">
    <property type="entry name" value="DNA_S_mod_DndB"/>
</dbReference>
<organism evidence="1 2">
    <name type="scientific">Aphanothece sacrum FPU1</name>
    <dbReference type="NCBI Taxonomy" id="1920663"/>
    <lineage>
        <taxon>Bacteria</taxon>
        <taxon>Bacillati</taxon>
        <taxon>Cyanobacteriota</taxon>
        <taxon>Cyanophyceae</taxon>
        <taxon>Oscillatoriophycideae</taxon>
        <taxon>Chroococcales</taxon>
        <taxon>Aphanothecaceae</taxon>
        <taxon>Aphanothece</taxon>
    </lineage>
</organism>
<dbReference type="NCBIfam" id="TIGR03187">
    <property type="entry name" value="DGQHR"/>
    <property type="match status" value="1"/>
</dbReference>
<dbReference type="OrthoDB" id="3524978at2"/>
<protein>
    <submittedName>
        <fullName evidence="1">DNA sulfur modification protein DndB</fullName>
    </submittedName>
</protein>
<sequence>MTGFEYVLPVIRGIQAEQEYYVSMCPLGILPKLFPLPIQNIDPEKRTQRQINKGRLPKMTNYIVDNPQDYVFSAITATIDADTTFKPLGEVAEERKLGRLRIPMDGNLMIHDGLHRRLALEMALRKNPQLRHETIPLILYINTRLERSQQIFCDLNRWGVRLSSTLTLLYDHREIGK</sequence>
<evidence type="ECO:0000313" key="1">
    <source>
        <dbReference type="EMBL" id="GBF81117.1"/>
    </source>
</evidence>
<dbReference type="AlphaFoldDB" id="A0A401IIJ9"/>
<dbReference type="RefSeq" id="WP_124976752.1">
    <property type="nucleotide sequence ID" value="NZ_BDQK01000013.1"/>
</dbReference>
<accession>A0A401IIJ9</accession>
<comment type="caution">
    <text evidence="1">The sequence shown here is derived from an EMBL/GenBank/DDBJ whole genome shotgun (WGS) entry which is preliminary data.</text>
</comment>
<gene>
    <name evidence="1" type="ORF">AsFPU1_2529</name>
</gene>
<dbReference type="CDD" id="cd16412">
    <property type="entry name" value="dndB"/>
    <property type="match status" value="1"/>
</dbReference>
<dbReference type="Pfam" id="PF14072">
    <property type="entry name" value="DndB"/>
    <property type="match status" value="1"/>
</dbReference>
<dbReference type="Proteomes" id="UP000287247">
    <property type="component" value="Unassembled WGS sequence"/>
</dbReference>
<keyword evidence="2" id="KW-1185">Reference proteome</keyword>
<dbReference type="EMBL" id="BDQK01000013">
    <property type="protein sequence ID" value="GBF81117.1"/>
    <property type="molecule type" value="Genomic_DNA"/>
</dbReference>
<reference evidence="2" key="1">
    <citation type="submission" date="2017-05" db="EMBL/GenBank/DDBJ databases">
        <title>Physiological properties and genetic analysis related to exopolysaccharide production of fresh-water unicellular cyanobacterium Aphanothece sacrum, Suizenji Nori, that has been cultured as a food source in Japan.</title>
        <authorList>
            <person name="Kanesaki Y."/>
            <person name="Yoshikawa S."/>
            <person name="Ohki K."/>
        </authorList>
    </citation>
    <scope>NUCLEOTIDE SEQUENCE [LARGE SCALE GENOMIC DNA]</scope>
    <source>
        <strain evidence="2">FPU1</strain>
    </source>
</reference>